<evidence type="ECO:0000259" key="2">
    <source>
        <dbReference type="Pfam" id="PF25372"/>
    </source>
</evidence>
<keyword evidence="4" id="KW-1185">Reference proteome</keyword>
<dbReference type="FunFam" id="3.80.10.10:FF:000777">
    <property type="entry name" value="RNI-like superfamily protein"/>
    <property type="match status" value="1"/>
</dbReference>
<dbReference type="PANTHER" id="PTHR13318">
    <property type="entry name" value="PARTNER OF PAIRED, ISOFORM B-RELATED"/>
    <property type="match status" value="1"/>
</dbReference>
<feature type="region of interest" description="Disordered" evidence="1">
    <location>
        <begin position="1"/>
        <end position="38"/>
    </location>
</feature>
<accession>A0AAW1YFU5</accession>
<proteinExistence type="predicted"/>
<dbReference type="Pfam" id="PF25372">
    <property type="entry name" value="DUF7885"/>
    <property type="match status" value="1"/>
</dbReference>
<evidence type="ECO:0000256" key="1">
    <source>
        <dbReference type="SAM" id="MobiDB-lite"/>
    </source>
</evidence>
<dbReference type="FunFam" id="3.80.10.10:FF:001486">
    <property type="entry name" value="DNA repair protein rhp7 isoform A"/>
    <property type="match status" value="1"/>
</dbReference>
<dbReference type="EMBL" id="JBEDUW010000001">
    <property type="protein sequence ID" value="KAK9948091.1"/>
    <property type="molecule type" value="Genomic_DNA"/>
</dbReference>
<name>A0AAW1YFU5_RUBAR</name>
<reference evidence="3 4" key="1">
    <citation type="journal article" date="2023" name="G3 (Bethesda)">
        <title>A chromosome-length genome assembly and annotation of blackberry (Rubus argutus, cv. 'Hillquist').</title>
        <authorList>
            <person name="Bruna T."/>
            <person name="Aryal R."/>
            <person name="Dudchenko O."/>
            <person name="Sargent D.J."/>
            <person name="Mead D."/>
            <person name="Buti M."/>
            <person name="Cavallini A."/>
            <person name="Hytonen T."/>
            <person name="Andres J."/>
            <person name="Pham M."/>
            <person name="Weisz D."/>
            <person name="Mascagni F."/>
            <person name="Usai G."/>
            <person name="Natali L."/>
            <person name="Bassil N."/>
            <person name="Fernandez G.E."/>
            <person name="Lomsadze A."/>
            <person name="Armour M."/>
            <person name="Olukolu B."/>
            <person name="Poorten T."/>
            <person name="Britton C."/>
            <person name="Davik J."/>
            <person name="Ashrafi H."/>
            <person name="Aiden E.L."/>
            <person name="Borodovsky M."/>
            <person name="Worthington M."/>
        </authorList>
    </citation>
    <scope>NUCLEOTIDE SEQUENCE [LARGE SCALE GENOMIC DNA]</scope>
    <source>
        <strain evidence="3">PI 553951</strain>
    </source>
</reference>
<gene>
    <name evidence="3" type="ORF">M0R45_003679</name>
</gene>
<sequence>MERFRDIARQNAPRFARFDPQEEEENDMPPQVDVEQDVEDWPGPFATAMKIMRDGAEKNVRVQSAHKDKTKPALVNWVPKCQEDRARSKNLIPSLQELCLSALATNADAIVSLESVPDALRHQLSHLLCDSRRMNAHFFELLVQGSPTEVRLRDCSWMTEEELTKSFQLCDISNLTVLQLDQCGRCMPDYILHSTLARSSNCLPALTSLSLSGACRLSDVGLAALVSSAPALRSLNLSQCSLLTSSSIDALAISLGSVLRELYLNDCQNINAMLILPALKKLEHLEVLWLARIDNVCDDFIKEFITARGHNLKELVLTDCENLTDSSVKVIAETCSGLCALDLVRLHKLTDSTLGYLANGCRAMKTLNFCRNSFSDEAIAAFLETSGECLKELSLNNIKKVGHNTAISLARHSRSLCSLDLSWCRNLTDEALGLIVDSCLSLKTLNLFGCTQITDLFLHGHSNPEVKIIGVGMSPILKDIKVPDHAGGPLHYSSIS</sequence>
<feature type="domain" description="F-box/LRR-repeat protein 15-like leucin rich repeat" evidence="2">
    <location>
        <begin position="276"/>
        <end position="458"/>
    </location>
</feature>
<evidence type="ECO:0000313" key="3">
    <source>
        <dbReference type="EMBL" id="KAK9948091.1"/>
    </source>
</evidence>
<dbReference type="InterPro" id="IPR032675">
    <property type="entry name" value="LRR_dom_sf"/>
</dbReference>
<dbReference type="InterPro" id="IPR001611">
    <property type="entry name" value="Leu-rich_rpt"/>
</dbReference>
<dbReference type="GO" id="GO:0031146">
    <property type="term" value="P:SCF-dependent proteasomal ubiquitin-dependent protein catabolic process"/>
    <property type="evidence" value="ECO:0007669"/>
    <property type="project" value="TreeGrafter"/>
</dbReference>
<organism evidence="3 4">
    <name type="scientific">Rubus argutus</name>
    <name type="common">Southern blackberry</name>
    <dbReference type="NCBI Taxonomy" id="59490"/>
    <lineage>
        <taxon>Eukaryota</taxon>
        <taxon>Viridiplantae</taxon>
        <taxon>Streptophyta</taxon>
        <taxon>Embryophyta</taxon>
        <taxon>Tracheophyta</taxon>
        <taxon>Spermatophyta</taxon>
        <taxon>Magnoliopsida</taxon>
        <taxon>eudicotyledons</taxon>
        <taxon>Gunneridae</taxon>
        <taxon>Pentapetalae</taxon>
        <taxon>rosids</taxon>
        <taxon>fabids</taxon>
        <taxon>Rosales</taxon>
        <taxon>Rosaceae</taxon>
        <taxon>Rosoideae</taxon>
        <taxon>Rosoideae incertae sedis</taxon>
        <taxon>Rubus</taxon>
    </lineage>
</organism>
<dbReference type="InterPro" id="IPR057207">
    <property type="entry name" value="FBXL15_LRR"/>
</dbReference>
<evidence type="ECO:0000313" key="4">
    <source>
        <dbReference type="Proteomes" id="UP001457282"/>
    </source>
</evidence>
<dbReference type="AlphaFoldDB" id="A0AAW1YFU5"/>
<comment type="caution">
    <text evidence="3">The sequence shown here is derived from an EMBL/GenBank/DDBJ whole genome shotgun (WGS) entry which is preliminary data.</text>
</comment>
<dbReference type="PANTHER" id="PTHR13318:SF101">
    <property type="entry name" value="F-BOX_LRR PROTEIN"/>
    <property type="match status" value="1"/>
</dbReference>
<protein>
    <recommendedName>
        <fullName evidence="2">F-box/LRR-repeat protein 15-like leucin rich repeat domain-containing protein</fullName>
    </recommendedName>
</protein>
<dbReference type="Proteomes" id="UP001457282">
    <property type="component" value="Unassembled WGS sequence"/>
</dbReference>
<dbReference type="InterPro" id="IPR006553">
    <property type="entry name" value="Leu-rich_rpt_Cys-con_subtyp"/>
</dbReference>
<dbReference type="SUPFAM" id="SSF52047">
    <property type="entry name" value="RNI-like"/>
    <property type="match status" value="1"/>
</dbReference>
<dbReference type="GO" id="GO:0019005">
    <property type="term" value="C:SCF ubiquitin ligase complex"/>
    <property type="evidence" value="ECO:0007669"/>
    <property type="project" value="TreeGrafter"/>
</dbReference>
<dbReference type="Gene3D" id="3.80.10.10">
    <property type="entry name" value="Ribonuclease Inhibitor"/>
    <property type="match status" value="3"/>
</dbReference>
<dbReference type="Pfam" id="PF13516">
    <property type="entry name" value="LRR_6"/>
    <property type="match status" value="1"/>
</dbReference>
<dbReference type="SMART" id="SM00367">
    <property type="entry name" value="LRR_CC"/>
    <property type="match status" value="7"/>
</dbReference>